<dbReference type="Proteomes" id="UP000289152">
    <property type="component" value="Unassembled WGS sequence"/>
</dbReference>
<dbReference type="AlphaFoldDB" id="A0A4Q1BP03"/>
<name>A0A4Q1BP03_TREME</name>
<evidence type="ECO:0000313" key="3">
    <source>
        <dbReference type="EMBL" id="RXK39598.1"/>
    </source>
</evidence>
<dbReference type="EMBL" id="SDIL01000029">
    <property type="protein sequence ID" value="RXK39598.1"/>
    <property type="molecule type" value="Genomic_DNA"/>
</dbReference>
<accession>A0A4Q1BP03</accession>
<protein>
    <recommendedName>
        <fullName evidence="2">DUF7587 domain-containing protein</fullName>
    </recommendedName>
</protein>
<feature type="compositionally biased region" description="Basic and acidic residues" evidence="1">
    <location>
        <begin position="297"/>
        <end position="307"/>
    </location>
</feature>
<sequence>MSPITSHSIDDLNGAICLPDLLKRLYSFFGIDMGDSCKTDLGHLVRILEEKAQKEGVLFRVYDDEVQSPYIKDVGTKATDMASAKSIWDQIRSLDIPTEGRIIDGKAASRLTTLFEGTRHPTYHCTKGWTNHNMHEKPGDPALASPFISCLSSFGDALHYALGQMMRGKKGMKIAVIVNTSLAVFDPSDIILHPGDGVKSLPIYLSARWSSASFFSSRHREYLVLASIPATNFVGFIPLNFNGLGVCLPPEFYKADVDPTKKYWQNLLWDPCLPGCHKMHIVRDRIRRRKAELAREKAKDLSKRISDDASNTSSDNEHTTPSTSTKVDSVEDDLALALKKLSV</sequence>
<proteinExistence type="predicted"/>
<gene>
    <name evidence="3" type="ORF">M231_03100</name>
</gene>
<evidence type="ECO:0000259" key="2">
    <source>
        <dbReference type="Pfam" id="PF24494"/>
    </source>
</evidence>
<evidence type="ECO:0000256" key="1">
    <source>
        <dbReference type="SAM" id="MobiDB-lite"/>
    </source>
</evidence>
<feature type="domain" description="DUF7587" evidence="2">
    <location>
        <begin position="143"/>
        <end position="232"/>
    </location>
</feature>
<dbReference type="Pfam" id="PF24494">
    <property type="entry name" value="DUF7587"/>
    <property type="match status" value="1"/>
</dbReference>
<evidence type="ECO:0000313" key="4">
    <source>
        <dbReference type="Proteomes" id="UP000289152"/>
    </source>
</evidence>
<dbReference type="InParanoid" id="A0A4Q1BP03"/>
<feature type="region of interest" description="Disordered" evidence="1">
    <location>
        <begin position="297"/>
        <end position="328"/>
    </location>
</feature>
<dbReference type="VEuPathDB" id="FungiDB:TREMEDRAFT_63013"/>
<dbReference type="InterPro" id="IPR056009">
    <property type="entry name" value="DUF7587"/>
</dbReference>
<feature type="compositionally biased region" description="Polar residues" evidence="1">
    <location>
        <begin position="308"/>
        <end position="327"/>
    </location>
</feature>
<comment type="caution">
    <text evidence="3">The sequence shown here is derived from an EMBL/GenBank/DDBJ whole genome shotgun (WGS) entry which is preliminary data.</text>
</comment>
<reference evidence="3 4" key="1">
    <citation type="submission" date="2016-06" db="EMBL/GenBank/DDBJ databases">
        <title>Evolution of pathogenesis and genome organization in the Tremellales.</title>
        <authorList>
            <person name="Cuomo C."/>
            <person name="Litvintseva A."/>
            <person name="Heitman J."/>
            <person name="Chen Y."/>
            <person name="Sun S."/>
            <person name="Springer D."/>
            <person name="Dromer F."/>
            <person name="Young S."/>
            <person name="Zeng Q."/>
            <person name="Chapman S."/>
            <person name="Gujja S."/>
            <person name="Saif S."/>
            <person name="Birren B."/>
        </authorList>
    </citation>
    <scope>NUCLEOTIDE SEQUENCE [LARGE SCALE GENOMIC DNA]</scope>
    <source>
        <strain evidence="3 4">ATCC 28783</strain>
    </source>
</reference>
<keyword evidence="4" id="KW-1185">Reference proteome</keyword>
<organism evidence="3 4">
    <name type="scientific">Tremella mesenterica</name>
    <name type="common">Jelly fungus</name>
    <dbReference type="NCBI Taxonomy" id="5217"/>
    <lineage>
        <taxon>Eukaryota</taxon>
        <taxon>Fungi</taxon>
        <taxon>Dikarya</taxon>
        <taxon>Basidiomycota</taxon>
        <taxon>Agaricomycotina</taxon>
        <taxon>Tremellomycetes</taxon>
        <taxon>Tremellales</taxon>
        <taxon>Tremellaceae</taxon>
        <taxon>Tremella</taxon>
    </lineage>
</organism>